<keyword evidence="2" id="KW-1185">Reference proteome</keyword>
<reference evidence="3" key="1">
    <citation type="submission" date="2025-08" db="UniProtKB">
        <authorList>
            <consortium name="RefSeq"/>
        </authorList>
    </citation>
    <scope>IDENTIFICATION</scope>
    <source>
        <tissue evidence="3">Entire body</tissue>
    </source>
</reference>
<evidence type="ECO:0000313" key="2">
    <source>
        <dbReference type="Proteomes" id="UP000192223"/>
    </source>
</evidence>
<feature type="region of interest" description="Disordered" evidence="1">
    <location>
        <begin position="90"/>
        <end position="143"/>
    </location>
</feature>
<evidence type="ECO:0000313" key="3">
    <source>
        <dbReference type="RefSeq" id="XP_018322712.1"/>
    </source>
</evidence>
<feature type="compositionally biased region" description="Pro residues" evidence="1">
    <location>
        <begin position="129"/>
        <end position="143"/>
    </location>
</feature>
<dbReference type="GeneID" id="108735297"/>
<feature type="compositionally biased region" description="Low complexity" evidence="1">
    <location>
        <begin position="100"/>
        <end position="110"/>
    </location>
</feature>
<feature type="region of interest" description="Disordered" evidence="1">
    <location>
        <begin position="265"/>
        <end position="286"/>
    </location>
</feature>
<accession>A0A1W4WQF8</accession>
<dbReference type="OrthoDB" id="21678at2759"/>
<feature type="compositionally biased region" description="Low complexity" evidence="1">
    <location>
        <begin position="197"/>
        <end position="233"/>
    </location>
</feature>
<dbReference type="STRING" id="224129.A0A1W4WQF8"/>
<dbReference type="Proteomes" id="UP000192223">
    <property type="component" value="Unplaced"/>
</dbReference>
<dbReference type="KEGG" id="apln:108735297"/>
<feature type="compositionally biased region" description="Basic and acidic residues" evidence="1">
    <location>
        <begin position="266"/>
        <end position="275"/>
    </location>
</feature>
<sequence length="506" mass="54758">MSNSLPQLYSYKGQSWDTYLKDMKVTTNQILIDSKDNEESGNVSLLPRKDINTYGICPKMEVFKLMKCNSCNKMLLPSVFKSHREKFHSGTKLKVPGTNTTLTSTSSSSTVAKKKESRIKEKKKKTQPSVPPRPLFPKSPAAPSPTIIANSVEALQLTSPLLETVATDQMNSSPSSQTIMPQKVPSHKDAVSPPPSTTSTVLLASVSSSTLAPSTSSPSSSLSLPSNNSSSIISTGSKVSASNVVFSTSSLTIINKHKKLFQKSKIPKDSPDVEKQSAVTDGMKGPCIRSSASTYQQSSAKHTAEMNSDPKDITTLATSTGVTVTTTSSATCASIFQIGMSPIVGTSATLPALTVPLTTQRVLLTIPGHLSAIQMYSCHPKPLSMPTPVTRRVGGSFILRNQRLEKQKNEIQMAKCNMITSPSYKTFSVLNMHHKPNILKNNPRGSNKIQGIKRTTNDKSVSLEHKQSRLTSDVNGFIIHADVSESAEIPQSNNCLQKKLTIFNMK</sequence>
<feature type="compositionally biased region" description="Basic residues" evidence="1">
    <location>
        <begin position="115"/>
        <end position="126"/>
    </location>
</feature>
<feature type="compositionally biased region" description="Polar residues" evidence="1">
    <location>
        <begin position="169"/>
        <end position="180"/>
    </location>
</feature>
<organism evidence="2 3">
    <name type="scientific">Agrilus planipennis</name>
    <name type="common">Emerald ash borer</name>
    <name type="synonym">Agrilus marcopoli</name>
    <dbReference type="NCBI Taxonomy" id="224129"/>
    <lineage>
        <taxon>Eukaryota</taxon>
        <taxon>Metazoa</taxon>
        <taxon>Ecdysozoa</taxon>
        <taxon>Arthropoda</taxon>
        <taxon>Hexapoda</taxon>
        <taxon>Insecta</taxon>
        <taxon>Pterygota</taxon>
        <taxon>Neoptera</taxon>
        <taxon>Endopterygota</taxon>
        <taxon>Coleoptera</taxon>
        <taxon>Polyphaga</taxon>
        <taxon>Elateriformia</taxon>
        <taxon>Buprestoidea</taxon>
        <taxon>Buprestidae</taxon>
        <taxon>Agrilinae</taxon>
        <taxon>Agrilus</taxon>
    </lineage>
</organism>
<dbReference type="AlphaFoldDB" id="A0A1W4WQF8"/>
<feature type="region of interest" description="Disordered" evidence="1">
    <location>
        <begin position="169"/>
        <end position="233"/>
    </location>
</feature>
<proteinExistence type="predicted"/>
<evidence type="ECO:0000256" key="1">
    <source>
        <dbReference type="SAM" id="MobiDB-lite"/>
    </source>
</evidence>
<dbReference type="RefSeq" id="XP_018322712.1">
    <property type="nucleotide sequence ID" value="XM_018467210.1"/>
</dbReference>
<name>A0A1W4WQF8_AGRPL</name>
<gene>
    <name evidence="3" type="primary">LOC108735297</name>
</gene>
<dbReference type="InParanoid" id="A0A1W4WQF8"/>
<protein>
    <submittedName>
        <fullName evidence="3">Flocculation protein FLO11 isoform X1</fullName>
    </submittedName>
</protein>